<dbReference type="Proteomes" id="UP000054561">
    <property type="component" value="Unassembled WGS sequence"/>
</dbReference>
<feature type="domain" description="Schizont-infected cell agglutination C-terminal" evidence="3">
    <location>
        <begin position="927"/>
        <end position="1029"/>
    </location>
</feature>
<feature type="compositionally biased region" description="Polar residues" evidence="1">
    <location>
        <begin position="1053"/>
        <end position="1069"/>
    </location>
</feature>
<evidence type="ECO:0000313" key="4">
    <source>
        <dbReference type="EMBL" id="KJP86087.1"/>
    </source>
</evidence>
<evidence type="ECO:0000259" key="3">
    <source>
        <dbReference type="Pfam" id="PF12879"/>
    </source>
</evidence>
<dbReference type="EMBL" id="KQ001702">
    <property type="protein sequence ID" value="KJP86087.1"/>
    <property type="molecule type" value="Genomic_DNA"/>
</dbReference>
<feature type="compositionally biased region" description="Low complexity" evidence="1">
    <location>
        <begin position="282"/>
        <end position="304"/>
    </location>
</feature>
<dbReference type="VEuPathDB" id="PlasmoDB:AK88_04278"/>
<feature type="compositionally biased region" description="Pro residues" evidence="1">
    <location>
        <begin position="461"/>
        <end position="472"/>
    </location>
</feature>
<feature type="compositionally biased region" description="Polar residues" evidence="1">
    <location>
        <begin position="679"/>
        <end position="704"/>
    </location>
</feature>
<feature type="compositionally biased region" description="Pro residues" evidence="1">
    <location>
        <begin position="756"/>
        <end position="767"/>
    </location>
</feature>
<dbReference type="GeneID" id="24269592"/>
<feature type="region of interest" description="Disordered" evidence="1">
    <location>
        <begin position="729"/>
        <end position="851"/>
    </location>
</feature>
<feature type="region of interest" description="Disordered" evidence="1">
    <location>
        <begin position="867"/>
        <end position="893"/>
    </location>
</feature>
<accession>A0A0D9QH34</accession>
<feature type="compositionally biased region" description="Gly residues" evidence="1">
    <location>
        <begin position="342"/>
        <end position="352"/>
    </location>
</feature>
<feature type="compositionally biased region" description="Polar residues" evidence="1">
    <location>
        <begin position="384"/>
        <end position="409"/>
    </location>
</feature>
<protein>
    <recommendedName>
        <fullName evidence="3">Schizont-infected cell agglutination C-terminal domain-containing protein</fullName>
    </recommendedName>
</protein>
<gene>
    <name evidence="4" type="ORF">AK88_04278</name>
</gene>
<feature type="region of interest" description="Disordered" evidence="1">
    <location>
        <begin position="261"/>
        <end position="416"/>
    </location>
</feature>
<keyword evidence="2" id="KW-1133">Transmembrane helix</keyword>
<keyword evidence="5" id="KW-1185">Reference proteome</keyword>
<dbReference type="RefSeq" id="XP_012337311.1">
    <property type="nucleotide sequence ID" value="XM_012481888.1"/>
</dbReference>
<keyword evidence="2" id="KW-0472">Membrane</keyword>
<dbReference type="PANTHER" id="PTHR45725">
    <property type="entry name" value="FORMIN HOMOLOGY 2 FAMILY MEMBER"/>
    <property type="match status" value="1"/>
</dbReference>
<keyword evidence="2" id="KW-0812">Transmembrane</keyword>
<feature type="compositionally biased region" description="Pro residues" evidence="1">
    <location>
        <begin position="648"/>
        <end position="671"/>
    </location>
</feature>
<evidence type="ECO:0000313" key="5">
    <source>
        <dbReference type="Proteomes" id="UP000054561"/>
    </source>
</evidence>
<feature type="compositionally biased region" description="Gly residues" evidence="1">
    <location>
        <begin position="637"/>
        <end position="647"/>
    </location>
</feature>
<dbReference type="PANTHER" id="PTHR45725:SF1">
    <property type="entry name" value="DISHEVELLED ASSOCIATED ACTIVATOR OF MORPHOGENESIS, ISOFORM D"/>
    <property type="match status" value="1"/>
</dbReference>
<name>A0A0D9QH34_PLAFR</name>
<dbReference type="Pfam" id="PF12879">
    <property type="entry name" value="SICA_C"/>
    <property type="match status" value="1"/>
</dbReference>
<feature type="compositionally biased region" description="Polar residues" evidence="1">
    <location>
        <begin position="876"/>
        <end position="886"/>
    </location>
</feature>
<feature type="compositionally biased region" description="Gly residues" evidence="1">
    <location>
        <begin position="482"/>
        <end position="545"/>
    </location>
</feature>
<dbReference type="OrthoDB" id="375150at2759"/>
<evidence type="ECO:0000256" key="1">
    <source>
        <dbReference type="SAM" id="MobiDB-lite"/>
    </source>
</evidence>
<feature type="region of interest" description="Disordered" evidence="1">
    <location>
        <begin position="1053"/>
        <end position="1079"/>
    </location>
</feature>
<feature type="compositionally biased region" description="Pro residues" evidence="1">
    <location>
        <begin position="353"/>
        <end position="376"/>
    </location>
</feature>
<dbReference type="OMA" id="PRSANEC"/>
<feature type="compositionally biased region" description="Polar residues" evidence="1">
    <location>
        <begin position="581"/>
        <end position="600"/>
    </location>
</feature>
<evidence type="ECO:0000256" key="2">
    <source>
        <dbReference type="SAM" id="Phobius"/>
    </source>
</evidence>
<sequence length="1330" mass="140109">MSAANLAQLLAQWVREAGIDDQQEYEAMLWNKTKEVMAEFVNYMDDDNIIPYAANCDNAGWEHHGYKDGSQGVGQKVGDKIICVLMVGALFFMNWRRGAKPVSAQEDDTSARITEHLRCIIVHMFSAVLNESVCPSDWGTFYAWYQMKGMGRGKGGFPAGLIQRGICDREIVADGKIGELKLNAAVKDWLGQNTRLKQRLQTMKGTKTCQKKWQPGWKIADLLDNNDMEHNDTLGITQIVGQLRASMKDILQELASDLQQTTQKKAQDETQTSATDDKNGEAVTTATVPAATTGSTEKATSTTADAPTPGANVARKDSEDDEPPARPPRPPKPQNGNDQGAPGQGAAGSGGPGPVPQPPPPAPPASISPQAEPPSSSPKATEDLASTQSGKTTVVIAESTSVQQESPRSANECEKLGNDHTKIGECLEKVMNTAVPNVSTPTDEPGHGDAVADGTNDDPPALNPPKPPPNPNPNQSGSSPSGPGGGTGPGGGGVSGGEATGGAGDEQDAGGAGSGSAGAGGSSGGGGGGGAGVGVSAGGGQGGGHGKTKSEATGGFDLDNIIPRLTAKALGGGFVPPTLPENKSSSSNTDQEKATSTTADAPTPGANVARKDSEDDEPPARPPRPPKPQNGNDQGAPGQGAAGSGGPGPVPQPPPPAPPASISPQAEPPSSSPKATEDLASTQSGKTTVVIAESTSVQQESPRSANECEKLGNDHTKIGECLEKVMNTAVPNVSTPTDEPGHGDAVADGTNDDPPALNPPKPPPNPNPNQSGSSPSGPGGGTGPGGGGVSGGEATGGAGDEQDAGGAGSGSAGAGGSSGGGGGGGAGVGVSAGGGQGGGHGKTKSEATGGFDLDNIIPRLTAKALGGGFVPPTLPENKSSSSNTDQGGPHNGPFFPDLTADVLTATTPVLFFLSAVTVALLGYSLWKYFAYLAKRRRTYRTVRDVPSPPLDEEILDHLQRGDLPPPDYGYTLVRDRQPASTPARRGQRPPRVNRRTIIELHLEVLHECEAAEWENVKDDYLQIVLEEFARDLERDPIMCSRILDVPTSHASLATHDSTTLHPPTDSDGTNPLPPNADDPDPWRCMETIQLATDNCPPNEDDSDAWSCTETIQLATDPSASNEQDPDPWSCMETIHTETEQRRAHSKPDHVTSYCTHWINWIDRSKHILRECTTQPWFLQLKAEWKQYLREHMAANEDNVHRELGEAATVPMKKLDLWRNWVAQQHRHMRMYEEEWFQQLLNNVQEATVPATRAVPAVDHDLEVENVMAAEDILRVRDVPRSQPLHEQSYQKKQLIAKLWMLLLAAVIEECELESRLQETELYVDELLDKL</sequence>
<feature type="region of interest" description="Disordered" evidence="1">
    <location>
        <begin position="434"/>
        <end position="556"/>
    </location>
</feature>
<feature type="region of interest" description="Disordered" evidence="1">
    <location>
        <begin position="569"/>
        <end position="711"/>
    </location>
</feature>
<feature type="compositionally biased region" description="Gly residues" evidence="1">
    <location>
        <begin position="777"/>
        <end position="840"/>
    </location>
</feature>
<dbReference type="InterPro" id="IPR051425">
    <property type="entry name" value="Formin_Homology"/>
</dbReference>
<feature type="transmembrane region" description="Helical" evidence="2">
    <location>
        <begin position="909"/>
        <end position="930"/>
    </location>
</feature>
<organism evidence="4 5">
    <name type="scientific">Plasmodium fragile</name>
    <dbReference type="NCBI Taxonomy" id="5857"/>
    <lineage>
        <taxon>Eukaryota</taxon>
        <taxon>Sar</taxon>
        <taxon>Alveolata</taxon>
        <taxon>Apicomplexa</taxon>
        <taxon>Aconoidasida</taxon>
        <taxon>Haemosporida</taxon>
        <taxon>Plasmodiidae</taxon>
        <taxon>Plasmodium</taxon>
        <taxon>Plasmodium (Plasmodium)</taxon>
    </lineage>
</organism>
<proteinExistence type="predicted"/>
<feature type="compositionally biased region" description="Polar residues" evidence="1">
    <location>
        <begin position="261"/>
        <end position="274"/>
    </location>
</feature>
<reference evidence="4 5" key="1">
    <citation type="submission" date="2014-03" db="EMBL/GenBank/DDBJ databases">
        <title>The Genome Sequence of Plasmodium fragile nilgiri.</title>
        <authorList>
            <consortium name="The Broad Institute Genomics Platform"/>
            <consortium name="The Broad Institute Genome Sequencing Center for Infectious Disease"/>
            <person name="Neafsey D."/>
            <person name="Duraisingh M."/>
            <person name="Young S.K."/>
            <person name="Zeng Q."/>
            <person name="Gargeya S."/>
            <person name="Abouelleil A."/>
            <person name="Alvarado L."/>
            <person name="Chapman S.B."/>
            <person name="Gainer-Dewar J."/>
            <person name="Goldberg J."/>
            <person name="Griggs A."/>
            <person name="Gujja S."/>
            <person name="Hansen M."/>
            <person name="Howarth C."/>
            <person name="Imamovic A."/>
            <person name="Larimer J."/>
            <person name="Pearson M."/>
            <person name="Poon T.W."/>
            <person name="Priest M."/>
            <person name="Roberts A."/>
            <person name="Saif S."/>
            <person name="Shea T."/>
            <person name="Sykes S."/>
            <person name="Wortman J."/>
            <person name="Nusbaum C."/>
            <person name="Birren B."/>
        </authorList>
    </citation>
    <scope>NUCLEOTIDE SEQUENCE [LARGE SCALE GENOMIC DNA]</scope>
    <source>
        <strain evidence="5">nilgiri</strain>
    </source>
</reference>
<dbReference type="InterPro" id="IPR024288">
    <property type="entry name" value="SICA_C"/>
</dbReference>